<reference evidence="2 3" key="1">
    <citation type="submission" date="2024-05" db="EMBL/GenBank/DDBJ databases">
        <title>Genome sequencing and assembly of Indian major carp, Cirrhinus mrigala (Hamilton, 1822).</title>
        <authorList>
            <person name="Mohindra V."/>
            <person name="Chowdhury L.M."/>
            <person name="Lal K."/>
            <person name="Jena J.K."/>
        </authorList>
    </citation>
    <scope>NUCLEOTIDE SEQUENCE [LARGE SCALE GENOMIC DNA]</scope>
    <source>
        <strain evidence="2">CM1030</strain>
        <tissue evidence="2">Blood</tissue>
    </source>
</reference>
<protein>
    <submittedName>
        <fullName evidence="2">Uncharacterized protein</fullName>
    </submittedName>
</protein>
<name>A0ABD0Q8K9_CIRMR</name>
<keyword evidence="3" id="KW-1185">Reference proteome</keyword>
<dbReference type="AlphaFoldDB" id="A0ABD0Q8K9"/>
<proteinExistence type="predicted"/>
<dbReference type="Proteomes" id="UP001529510">
    <property type="component" value="Unassembled WGS sequence"/>
</dbReference>
<feature type="compositionally biased region" description="Polar residues" evidence="1">
    <location>
        <begin position="47"/>
        <end position="66"/>
    </location>
</feature>
<accession>A0ABD0Q8K9</accession>
<sequence>MKPAPQPSQKRKATKVHSAVAEVKPLNTACQTPSSLVAPNKRHKAASPTSSDLHSEAQQVPSNTEDIQMVPVSCVEPASTTSPEIVAVPQSTAAGRTPAVTSSSVDDFEDLLDEFTDDRLEDDLELESGKGEDDLLLELSEMIDS</sequence>
<evidence type="ECO:0000313" key="2">
    <source>
        <dbReference type="EMBL" id="KAL0181231.1"/>
    </source>
</evidence>
<dbReference type="EMBL" id="JAMKFB020000011">
    <property type="protein sequence ID" value="KAL0181231.1"/>
    <property type="molecule type" value="Genomic_DNA"/>
</dbReference>
<evidence type="ECO:0000256" key="1">
    <source>
        <dbReference type="SAM" id="MobiDB-lite"/>
    </source>
</evidence>
<organism evidence="2 3">
    <name type="scientific">Cirrhinus mrigala</name>
    <name type="common">Mrigala</name>
    <dbReference type="NCBI Taxonomy" id="683832"/>
    <lineage>
        <taxon>Eukaryota</taxon>
        <taxon>Metazoa</taxon>
        <taxon>Chordata</taxon>
        <taxon>Craniata</taxon>
        <taxon>Vertebrata</taxon>
        <taxon>Euteleostomi</taxon>
        <taxon>Actinopterygii</taxon>
        <taxon>Neopterygii</taxon>
        <taxon>Teleostei</taxon>
        <taxon>Ostariophysi</taxon>
        <taxon>Cypriniformes</taxon>
        <taxon>Cyprinidae</taxon>
        <taxon>Labeoninae</taxon>
        <taxon>Labeonini</taxon>
        <taxon>Cirrhinus</taxon>
    </lineage>
</organism>
<comment type="caution">
    <text evidence="2">The sequence shown here is derived from an EMBL/GenBank/DDBJ whole genome shotgun (WGS) entry which is preliminary data.</text>
</comment>
<feature type="compositionally biased region" description="Polar residues" evidence="1">
    <location>
        <begin position="28"/>
        <end position="37"/>
    </location>
</feature>
<gene>
    <name evidence="2" type="ORF">M9458_023637</name>
</gene>
<evidence type="ECO:0000313" key="3">
    <source>
        <dbReference type="Proteomes" id="UP001529510"/>
    </source>
</evidence>
<feature type="region of interest" description="Disordered" evidence="1">
    <location>
        <begin position="1"/>
        <end position="68"/>
    </location>
</feature>